<proteinExistence type="predicted"/>
<gene>
    <name evidence="1" type="ORF">MSAN_00914100</name>
</gene>
<organism evidence="1 2">
    <name type="scientific">Mycena sanguinolenta</name>
    <dbReference type="NCBI Taxonomy" id="230812"/>
    <lineage>
        <taxon>Eukaryota</taxon>
        <taxon>Fungi</taxon>
        <taxon>Dikarya</taxon>
        <taxon>Basidiomycota</taxon>
        <taxon>Agaricomycotina</taxon>
        <taxon>Agaricomycetes</taxon>
        <taxon>Agaricomycetidae</taxon>
        <taxon>Agaricales</taxon>
        <taxon>Marasmiineae</taxon>
        <taxon>Mycenaceae</taxon>
        <taxon>Mycena</taxon>
    </lineage>
</organism>
<dbReference type="AlphaFoldDB" id="A0A8H7DBD9"/>
<dbReference type="EMBL" id="JACAZH010000006">
    <property type="protein sequence ID" value="KAF7366567.1"/>
    <property type="molecule type" value="Genomic_DNA"/>
</dbReference>
<comment type="caution">
    <text evidence="1">The sequence shown here is derived from an EMBL/GenBank/DDBJ whole genome shotgun (WGS) entry which is preliminary data.</text>
</comment>
<name>A0A8H7DBD9_9AGAR</name>
<evidence type="ECO:0000313" key="2">
    <source>
        <dbReference type="Proteomes" id="UP000623467"/>
    </source>
</evidence>
<evidence type="ECO:0000313" key="1">
    <source>
        <dbReference type="EMBL" id="KAF7366567.1"/>
    </source>
</evidence>
<accession>A0A8H7DBD9</accession>
<dbReference type="Proteomes" id="UP000623467">
    <property type="component" value="Unassembled WGS sequence"/>
</dbReference>
<protein>
    <submittedName>
        <fullName evidence="1">Uncharacterized protein</fullName>
    </submittedName>
</protein>
<sequence length="154" mass="17691">MLQTMETHVIPERLSSEKHALGESNDVRDAQLENCVQRIDGDEQEKTAPRARAYPRAATYLIRWLAKPELFTRRLAIDIAHPAARIHARDFWHSLEICDTPLVWPASLETSAALLVYRKGRRRWNGTGHERATPRRASDCHEQMRFAGGWKIAP</sequence>
<keyword evidence="2" id="KW-1185">Reference proteome</keyword>
<reference evidence="1" key="1">
    <citation type="submission" date="2020-05" db="EMBL/GenBank/DDBJ databases">
        <title>Mycena genomes resolve the evolution of fungal bioluminescence.</title>
        <authorList>
            <person name="Tsai I.J."/>
        </authorList>
    </citation>
    <scope>NUCLEOTIDE SEQUENCE</scope>
    <source>
        <strain evidence="1">160909Yilan</strain>
    </source>
</reference>